<sequence length="113" mass="12271">MSTAPLIVCLCAAWCRTCDGYRATFDAVAQQFPDWRFVWVDIEEQSALVDDYEVETFPCLLAGQGTALQFAGPVTPHAPTLTRLLASLGGNPSAAVKDAAAQQLWQRLRPASD</sequence>
<dbReference type="InParanoid" id="A0A4R6QNS7"/>
<evidence type="ECO:0000313" key="3">
    <source>
        <dbReference type="Proteomes" id="UP000295361"/>
    </source>
</evidence>
<reference evidence="2 3" key="1">
    <citation type="submission" date="2019-03" db="EMBL/GenBank/DDBJ databases">
        <title>Genomic Encyclopedia of Type Strains, Phase IV (KMG-IV): sequencing the most valuable type-strain genomes for metagenomic binning, comparative biology and taxonomic classification.</title>
        <authorList>
            <person name="Goeker M."/>
        </authorList>
    </citation>
    <scope>NUCLEOTIDE SEQUENCE [LARGE SCALE GENOMIC DNA]</scope>
    <source>
        <strain evidence="2 3">DSM 16998</strain>
    </source>
</reference>
<gene>
    <name evidence="2" type="ORF">DES47_102391</name>
</gene>
<dbReference type="Proteomes" id="UP000295361">
    <property type="component" value="Unassembled WGS sequence"/>
</dbReference>
<dbReference type="AlphaFoldDB" id="A0A4R6QNS7"/>
<comment type="caution">
    <text evidence="2">The sequence shown here is derived from an EMBL/GenBank/DDBJ whole genome shotgun (WGS) entry which is preliminary data.</text>
</comment>
<evidence type="ECO:0000259" key="1">
    <source>
        <dbReference type="Pfam" id="PF00085"/>
    </source>
</evidence>
<proteinExistence type="predicted"/>
<dbReference type="EMBL" id="SNXS01000002">
    <property type="protein sequence ID" value="TDP72646.1"/>
    <property type="molecule type" value="Genomic_DNA"/>
</dbReference>
<feature type="domain" description="Thioredoxin" evidence="1">
    <location>
        <begin position="4"/>
        <end position="65"/>
    </location>
</feature>
<protein>
    <submittedName>
        <fullName evidence="2">Thioredoxin</fullName>
    </submittedName>
</protein>
<name>A0A4R6QNS7_9BURK</name>
<evidence type="ECO:0000313" key="2">
    <source>
        <dbReference type="EMBL" id="TDP72646.1"/>
    </source>
</evidence>
<dbReference type="CDD" id="cd02947">
    <property type="entry name" value="TRX_family"/>
    <property type="match status" value="1"/>
</dbReference>
<dbReference type="InterPro" id="IPR036249">
    <property type="entry name" value="Thioredoxin-like_sf"/>
</dbReference>
<dbReference type="SUPFAM" id="SSF52833">
    <property type="entry name" value="Thioredoxin-like"/>
    <property type="match status" value="1"/>
</dbReference>
<dbReference type="OrthoDB" id="8521206at2"/>
<organism evidence="2 3">
    <name type="scientific">Roseateles toxinivorans</name>
    <dbReference type="NCBI Taxonomy" id="270368"/>
    <lineage>
        <taxon>Bacteria</taxon>
        <taxon>Pseudomonadati</taxon>
        <taxon>Pseudomonadota</taxon>
        <taxon>Betaproteobacteria</taxon>
        <taxon>Burkholderiales</taxon>
        <taxon>Sphaerotilaceae</taxon>
        <taxon>Roseateles</taxon>
    </lineage>
</organism>
<dbReference type="Pfam" id="PF00085">
    <property type="entry name" value="Thioredoxin"/>
    <property type="match status" value="1"/>
</dbReference>
<accession>A0A4R6QNS7</accession>
<dbReference type="RefSeq" id="WP_133700098.1">
    <property type="nucleotide sequence ID" value="NZ_SNXS01000002.1"/>
</dbReference>
<dbReference type="Gene3D" id="3.40.30.10">
    <property type="entry name" value="Glutaredoxin"/>
    <property type="match status" value="1"/>
</dbReference>
<keyword evidence="3" id="KW-1185">Reference proteome</keyword>
<dbReference type="InterPro" id="IPR013766">
    <property type="entry name" value="Thioredoxin_domain"/>
</dbReference>